<dbReference type="GO" id="GO:0016020">
    <property type="term" value="C:membrane"/>
    <property type="evidence" value="ECO:0007669"/>
    <property type="project" value="UniProtKB-SubCell"/>
</dbReference>
<keyword evidence="7" id="KW-1185">Reference proteome</keyword>
<dbReference type="Pfam" id="PF04011">
    <property type="entry name" value="LemA"/>
    <property type="match status" value="1"/>
</dbReference>
<dbReference type="SUPFAM" id="SSF140478">
    <property type="entry name" value="LemA-like"/>
    <property type="match status" value="1"/>
</dbReference>
<accession>A0AAU7NPP2</accession>
<gene>
    <name evidence="6" type="ORF">Q9L42_011080</name>
</gene>
<comment type="similarity">
    <text evidence="2">Belongs to the LemA family.</text>
</comment>
<organism evidence="6 7">
    <name type="scientific">Methylomarinum roseum</name>
    <dbReference type="NCBI Taxonomy" id="3067653"/>
    <lineage>
        <taxon>Bacteria</taxon>
        <taxon>Pseudomonadati</taxon>
        <taxon>Pseudomonadota</taxon>
        <taxon>Gammaproteobacteria</taxon>
        <taxon>Methylococcales</taxon>
        <taxon>Methylococcaceae</taxon>
        <taxon>Methylomarinum</taxon>
    </lineage>
</organism>
<dbReference type="Gene3D" id="1.20.1440.20">
    <property type="entry name" value="LemA-like domain"/>
    <property type="match status" value="1"/>
</dbReference>
<comment type="subcellular location">
    <subcellularLocation>
        <location evidence="1">Membrane</location>
        <topology evidence="1">Single-pass membrane protein</topology>
    </subcellularLocation>
</comment>
<evidence type="ECO:0000256" key="1">
    <source>
        <dbReference type="ARBA" id="ARBA00004167"/>
    </source>
</evidence>
<evidence type="ECO:0000313" key="7">
    <source>
        <dbReference type="Proteomes" id="UP001225378"/>
    </source>
</evidence>
<protein>
    <submittedName>
        <fullName evidence="6">LemA family protein</fullName>
    </submittedName>
</protein>
<dbReference type="RefSeq" id="WP_305908344.1">
    <property type="nucleotide sequence ID" value="NZ_CP157743.1"/>
</dbReference>
<proteinExistence type="inferred from homology"/>
<keyword evidence="3" id="KW-0812">Transmembrane</keyword>
<sequence length="177" mass="20508">MLTTILIIFLASLLILATISYNRLIRDKNRVLAAWSDINVQLARRHQLIPKLIAVVDSYGHYEQQTLTRIIELRTASQNSDRPEQKSLLENRLGDNFRQILLLMENYPDIKTNQQYLSLQDNLSEIENTIQSARRYYNGAVRNLNTRIDSFPDLLIARLLNLKPATFFELQLGPSTH</sequence>
<dbReference type="InterPro" id="IPR007156">
    <property type="entry name" value="MamQ_LemA"/>
</dbReference>
<dbReference type="Proteomes" id="UP001225378">
    <property type="component" value="Chromosome"/>
</dbReference>
<keyword evidence="5" id="KW-0472">Membrane</keyword>
<dbReference type="PANTHER" id="PTHR34478:SF2">
    <property type="entry name" value="MEMBRANE PROTEIN"/>
    <property type="match status" value="1"/>
</dbReference>
<evidence type="ECO:0000256" key="4">
    <source>
        <dbReference type="ARBA" id="ARBA00022989"/>
    </source>
</evidence>
<evidence type="ECO:0000256" key="3">
    <source>
        <dbReference type="ARBA" id="ARBA00022692"/>
    </source>
</evidence>
<dbReference type="PANTHER" id="PTHR34478">
    <property type="entry name" value="PROTEIN LEMA"/>
    <property type="match status" value="1"/>
</dbReference>
<evidence type="ECO:0000256" key="5">
    <source>
        <dbReference type="ARBA" id="ARBA00023136"/>
    </source>
</evidence>
<dbReference type="KEGG" id="mech:Q9L42_011080"/>
<dbReference type="AlphaFoldDB" id="A0AAU7NPP2"/>
<evidence type="ECO:0000313" key="6">
    <source>
        <dbReference type="EMBL" id="XBS18920.1"/>
    </source>
</evidence>
<evidence type="ECO:0000256" key="2">
    <source>
        <dbReference type="ARBA" id="ARBA00008854"/>
    </source>
</evidence>
<keyword evidence="4" id="KW-1133">Transmembrane helix</keyword>
<dbReference type="InterPro" id="IPR023353">
    <property type="entry name" value="LemA-like_dom_sf"/>
</dbReference>
<dbReference type="EMBL" id="CP157743">
    <property type="protein sequence ID" value="XBS18920.1"/>
    <property type="molecule type" value="Genomic_DNA"/>
</dbReference>
<name>A0AAU7NPP2_9GAMM</name>
<reference evidence="6 7" key="1">
    <citation type="journal article" date="2024" name="Microbiology">
        <title>Methylomarinum rosea sp. nov., a novel halophilic methanotrophic bacterium from the hypersaline Lake Elton.</title>
        <authorList>
            <person name="Suleimanov R.Z."/>
            <person name="Oshkin I.Y."/>
            <person name="Danilova O.V."/>
            <person name="Suzina N.E."/>
            <person name="Dedysh S.N."/>
        </authorList>
    </citation>
    <scope>NUCLEOTIDE SEQUENCE [LARGE SCALE GENOMIC DNA]</scope>
    <source>
        <strain evidence="6 7">Ch1-1</strain>
    </source>
</reference>